<evidence type="ECO:0000256" key="1">
    <source>
        <dbReference type="ARBA" id="ARBA00004651"/>
    </source>
</evidence>
<evidence type="ECO:0000256" key="5">
    <source>
        <dbReference type="ARBA" id="ARBA00022692"/>
    </source>
</evidence>
<reference evidence="11 12" key="1">
    <citation type="submission" date="2016-11" db="EMBL/GenBank/DDBJ databases">
        <authorList>
            <person name="Jaros S."/>
            <person name="Januszkiewicz K."/>
            <person name="Wedrychowicz H."/>
        </authorList>
    </citation>
    <scope>NUCLEOTIDE SEQUENCE [LARGE SCALE GENOMIC DNA]</scope>
    <source>
        <strain evidence="11 12">DSM 17477</strain>
    </source>
</reference>
<evidence type="ECO:0000256" key="2">
    <source>
        <dbReference type="ARBA" id="ARBA00022448"/>
    </source>
</evidence>
<gene>
    <name evidence="11" type="ORF">SAMN02745751_00022</name>
</gene>
<keyword evidence="6 9" id="KW-1133">Transmembrane helix</keyword>
<evidence type="ECO:0000256" key="6">
    <source>
        <dbReference type="ARBA" id="ARBA00022989"/>
    </source>
</evidence>
<feature type="transmembrane region" description="Helical" evidence="9">
    <location>
        <begin position="234"/>
        <end position="252"/>
    </location>
</feature>
<feature type="transmembrane region" description="Helical" evidence="9">
    <location>
        <begin position="349"/>
        <end position="374"/>
    </location>
</feature>
<protein>
    <submittedName>
        <fullName evidence="11">Na+:H+ antiporter, NhaC family</fullName>
    </submittedName>
</protein>
<comment type="similarity">
    <text evidence="8">Belongs to the NhaC Na(+)/H(+) (TC 2.A.35) antiporter family.</text>
</comment>
<accession>A0A1M6A850</accession>
<keyword evidence="4" id="KW-1003">Cell membrane</keyword>
<evidence type="ECO:0000256" key="9">
    <source>
        <dbReference type="SAM" id="Phobius"/>
    </source>
</evidence>
<dbReference type="Pfam" id="PF03553">
    <property type="entry name" value="Na_H_antiporter"/>
    <property type="match status" value="1"/>
</dbReference>
<proteinExistence type="inferred from homology"/>
<evidence type="ECO:0000256" key="3">
    <source>
        <dbReference type="ARBA" id="ARBA00022449"/>
    </source>
</evidence>
<dbReference type="OrthoDB" id="9762978at2"/>
<dbReference type="EMBL" id="FQZL01000004">
    <property type="protein sequence ID" value="SHI32630.1"/>
    <property type="molecule type" value="Genomic_DNA"/>
</dbReference>
<dbReference type="Proteomes" id="UP000184052">
    <property type="component" value="Unassembled WGS sequence"/>
</dbReference>
<keyword evidence="12" id="KW-1185">Reference proteome</keyword>
<feature type="transmembrane region" description="Helical" evidence="9">
    <location>
        <begin position="191"/>
        <end position="213"/>
    </location>
</feature>
<keyword evidence="2" id="KW-0813">Transport</keyword>
<feature type="transmembrane region" description="Helical" evidence="9">
    <location>
        <begin position="134"/>
        <end position="162"/>
    </location>
</feature>
<organism evidence="11 12">
    <name type="scientific">Dethiosulfatibacter aminovorans DSM 17477</name>
    <dbReference type="NCBI Taxonomy" id="1121476"/>
    <lineage>
        <taxon>Bacteria</taxon>
        <taxon>Bacillati</taxon>
        <taxon>Bacillota</taxon>
        <taxon>Tissierellia</taxon>
        <taxon>Dethiosulfatibacter</taxon>
    </lineage>
</organism>
<feature type="transmembrane region" description="Helical" evidence="9">
    <location>
        <begin position="68"/>
        <end position="90"/>
    </location>
</feature>
<evidence type="ECO:0000256" key="7">
    <source>
        <dbReference type="ARBA" id="ARBA00023136"/>
    </source>
</evidence>
<evidence type="ECO:0000256" key="8">
    <source>
        <dbReference type="ARBA" id="ARBA00038435"/>
    </source>
</evidence>
<dbReference type="GO" id="GO:0015297">
    <property type="term" value="F:antiporter activity"/>
    <property type="evidence" value="ECO:0007669"/>
    <property type="project" value="UniProtKB-KW"/>
</dbReference>
<evidence type="ECO:0000256" key="4">
    <source>
        <dbReference type="ARBA" id="ARBA00022475"/>
    </source>
</evidence>
<dbReference type="GO" id="GO:0005886">
    <property type="term" value="C:plasma membrane"/>
    <property type="evidence" value="ECO:0007669"/>
    <property type="project" value="UniProtKB-SubCell"/>
</dbReference>
<evidence type="ECO:0000313" key="12">
    <source>
        <dbReference type="Proteomes" id="UP000184052"/>
    </source>
</evidence>
<dbReference type="RefSeq" id="WP_073045324.1">
    <property type="nucleotide sequence ID" value="NZ_FQZL01000004.1"/>
</dbReference>
<comment type="subcellular location">
    <subcellularLocation>
        <location evidence="1">Cell membrane</location>
        <topology evidence="1">Multi-pass membrane protein</topology>
    </subcellularLocation>
</comment>
<feature type="domain" description="Na+/H+ antiporter NhaC-like C-terminal" evidence="10">
    <location>
        <begin position="159"/>
        <end position="452"/>
    </location>
</feature>
<dbReference type="InterPro" id="IPR018461">
    <property type="entry name" value="Na/H_Antiport_NhaC-like_C"/>
</dbReference>
<name>A0A1M6A850_9FIRM</name>
<evidence type="ECO:0000259" key="10">
    <source>
        <dbReference type="Pfam" id="PF03553"/>
    </source>
</evidence>
<feature type="transmembrane region" description="Helical" evidence="9">
    <location>
        <begin position="36"/>
        <end position="56"/>
    </location>
</feature>
<keyword evidence="5 9" id="KW-0812">Transmembrane</keyword>
<evidence type="ECO:0000313" key="11">
    <source>
        <dbReference type="EMBL" id="SHI32630.1"/>
    </source>
</evidence>
<keyword evidence="7 9" id="KW-0472">Membrane</keyword>
<feature type="transmembrane region" description="Helical" evidence="9">
    <location>
        <begin position="96"/>
        <end position="122"/>
    </location>
</feature>
<sequence length="467" mass="49360">MKEYRKMNIAFALIPVLTLIASLIVCLRYLGTGPHIPIVFSAAVAAAVAIAAGFKWEEIEKYIIETMGNSLQAIAILLVVGILIGTWILAGVVPSMIYYGLLIISPKVFLIVACVLSAIVSIATGSSWGTVGTIGIALIGIGETMGIPLPMVAGAIISGAYFGDKMSPLSDTTNLAPAMAGSELFEHIKHMVYTVGPSILISLVLYGILGIKYGSSTLDGSNIEIILNGLSSNFVINPILLVPPVMVIIMVIKKVPALPGLFLGALLAAVLAMAIQKASLDDVVNVAHYGFSSDTGIAVIDKLLNRGGMSSMSWTISLILVAMAFGGILEKTGMLHVMIEKILARANSTGSLVLSTVLTCLAINILTASQYLSIIITGSMFKERYAEQGLHPKNLSRVLEDSGTVISPLIPWNNCGAFMASTLGVATLAYLPYAFLCYINPIISVIYGYTGLTIEKLGNDEVETESI</sequence>
<feature type="transmembrane region" description="Helical" evidence="9">
    <location>
        <begin position="9"/>
        <end position="30"/>
    </location>
</feature>
<dbReference type="PANTHER" id="PTHR33451">
    <property type="entry name" value="MALATE-2H(+)/NA(+)-LACTATE ANTIPORTER"/>
    <property type="match status" value="1"/>
</dbReference>
<dbReference type="InterPro" id="IPR004770">
    <property type="entry name" value="Na/H_antiport_NhaC"/>
</dbReference>
<dbReference type="InterPro" id="IPR052180">
    <property type="entry name" value="NhaC_Na-H+_Antiporter"/>
</dbReference>
<dbReference type="NCBIfam" id="TIGR00931">
    <property type="entry name" value="antiport_nhaC"/>
    <property type="match status" value="1"/>
</dbReference>
<keyword evidence="3" id="KW-0050">Antiport</keyword>
<dbReference type="AlphaFoldDB" id="A0A1M6A850"/>
<dbReference type="PANTHER" id="PTHR33451:SF3">
    <property type="entry name" value="MALATE-2H(+)_NA(+)-LACTATE ANTIPORTER"/>
    <property type="match status" value="1"/>
</dbReference>
<feature type="transmembrane region" description="Helical" evidence="9">
    <location>
        <begin position="312"/>
        <end position="329"/>
    </location>
</feature>